<feature type="region of interest" description="Disordered" evidence="1">
    <location>
        <begin position="303"/>
        <end position="334"/>
    </location>
</feature>
<feature type="transmembrane region" description="Helical" evidence="2">
    <location>
        <begin position="211"/>
        <end position="233"/>
    </location>
</feature>
<feature type="compositionally biased region" description="Low complexity" evidence="1">
    <location>
        <begin position="314"/>
        <end position="327"/>
    </location>
</feature>
<feature type="domain" description="Phage tail lysozyme" evidence="4">
    <location>
        <begin position="489"/>
        <end position="626"/>
    </location>
</feature>
<accession>A0A4R6RU27</accession>
<dbReference type="Proteomes" id="UP000295601">
    <property type="component" value="Unassembled WGS sequence"/>
</dbReference>
<evidence type="ECO:0000259" key="3">
    <source>
        <dbReference type="Pfam" id="PF01551"/>
    </source>
</evidence>
<dbReference type="InterPro" id="IPR023346">
    <property type="entry name" value="Lysozyme-like_dom_sf"/>
</dbReference>
<evidence type="ECO:0000259" key="4">
    <source>
        <dbReference type="Pfam" id="PF18013"/>
    </source>
</evidence>
<evidence type="ECO:0000256" key="2">
    <source>
        <dbReference type="SAM" id="Phobius"/>
    </source>
</evidence>
<feature type="compositionally biased region" description="Polar residues" evidence="1">
    <location>
        <begin position="30"/>
        <end position="47"/>
    </location>
</feature>
<dbReference type="InterPro" id="IPR011055">
    <property type="entry name" value="Dup_hybrid_motif"/>
</dbReference>
<feature type="compositionally biased region" description="Polar residues" evidence="1">
    <location>
        <begin position="63"/>
        <end position="72"/>
    </location>
</feature>
<feature type="region of interest" description="Disordered" evidence="1">
    <location>
        <begin position="641"/>
        <end position="661"/>
    </location>
</feature>
<dbReference type="OrthoDB" id="9766277at2"/>
<feature type="region of interest" description="Disordered" evidence="1">
    <location>
        <begin position="462"/>
        <end position="481"/>
    </location>
</feature>
<comment type="caution">
    <text evidence="5">The sequence shown here is derived from an EMBL/GenBank/DDBJ whole genome shotgun (WGS) entry which is preliminary data.</text>
</comment>
<keyword evidence="6" id="KW-1185">Reference proteome</keyword>
<gene>
    <name evidence="5" type="ORF">EDF62_3267</name>
</gene>
<reference evidence="5 6" key="1">
    <citation type="submission" date="2019-03" db="EMBL/GenBank/DDBJ databases">
        <title>Genomic analyses of the natural microbiome of Caenorhabditis elegans.</title>
        <authorList>
            <person name="Samuel B."/>
        </authorList>
    </citation>
    <scope>NUCLEOTIDE SEQUENCE [LARGE SCALE GENOMIC DNA]</scope>
    <source>
        <strain evidence="5 6">JUb18</strain>
    </source>
</reference>
<feature type="compositionally biased region" description="Polar residues" evidence="1">
    <location>
        <begin position="466"/>
        <end position="476"/>
    </location>
</feature>
<dbReference type="PANTHER" id="PTHR21666">
    <property type="entry name" value="PEPTIDASE-RELATED"/>
    <property type="match status" value="1"/>
</dbReference>
<dbReference type="InterPro" id="IPR050570">
    <property type="entry name" value="Cell_wall_metabolism_enzyme"/>
</dbReference>
<dbReference type="GO" id="GO:0004222">
    <property type="term" value="F:metalloendopeptidase activity"/>
    <property type="evidence" value="ECO:0007669"/>
    <property type="project" value="TreeGrafter"/>
</dbReference>
<evidence type="ECO:0000313" key="5">
    <source>
        <dbReference type="EMBL" id="TDP89536.1"/>
    </source>
</evidence>
<dbReference type="InterPro" id="IPR016047">
    <property type="entry name" value="M23ase_b-sheet_dom"/>
</dbReference>
<keyword evidence="2" id="KW-0812">Transmembrane</keyword>
<feature type="compositionally biased region" description="Acidic residues" evidence="1">
    <location>
        <begin position="7"/>
        <end position="26"/>
    </location>
</feature>
<keyword evidence="2" id="KW-1133">Transmembrane helix</keyword>
<dbReference type="AlphaFoldDB" id="A0A4R6RU27"/>
<proteinExistence type="predicted"/>
<dbReference type="Gene3D" id="1.10.530.10">
    <property type="match status" value="1"/>
</dbReference>
<dbReference type="InterPro" id="IPR041219">
    <property type="entry name" value="Phage_lysozyme2"/>
</dbReference>
<organism evidence="5 6">
    <name type="scientific">Leucobacter luti</name>
    <dbReference type="NCBI Taxonomy" id="340320"/>
    <lineage>
        <taxon>Bacteria</taxon>
        <taxon>Bacillati</taxon>
        <taxon>Actinomycetota</taxon>
        <taxon>Actinomycetes</taxon>
        <taxon>Micrococcales</taxon>
        <taxon>Microbacteriaceae</taxon>
        <taxon>Leucobacter</taxon>
    </lineage>
</organism>
<dbReference type="CDD" id="cd12797">
    <property type="entry name" value="M23_peptidase"/>
    <property type="match status" value="1"/>
</dbReference>
<evidence type="ECO:0000313" key="6">
    <source>
        <dbReference type="Proteomes" id="UP000295601"/>
    </source>
</evidence>
<dbReference type="PANTHER" id="PTHR21666:SF270">
    <property type="entry name" value="MUREIN HYDROLASE ACTIVATOR ENVC"/>
    <property type="match status" value="1"/>
</dbReference>
<name>A0A4R6RU27_9MICO</name>
<feature type="compositionally biased region" description="Low complexity" evidence="1">
    <location>
        <begin position="74"/>
        <end position="124"/>
    </location>
</feature>
<dbReference type="Gene3D" id="2.70.70.10">
    <property type="entry name" value="Glucose Permease (Domain IIA)"/>
    <property type="match status" value="1"/>
</dbReference>
<dbReference type="Pfam" id="PF01551">
    <property type="entry name" value="Peptidase_M23"/>
    <property type="match status" value="1"/>
</dbReference>
<evidence type="ECO:0000256" key="1">
    <source>
        <dbReference type="SAM" id="MobiDB-lite"/>
    </source>
</evidence>
<feature type="domain" description="M23ase beta-sheet core" evidence="3">
    <location>
        <begin position="708"/>
        <end position="809"/>
    </location>
</feature>
<dbReference type="SUPFAM" id="SSF53955">
    <property type="entry name" value="Lysozyme-like"/>
    <property type="match status" value="1"/>
</dbReference>
<protein>
    <submittedName>
        <fullName evidence="5">Peptidase M23-like protein</fullName>
    </submittedName>
</protein>
<feature type="compositionally biased region" description="Basic and acidic residues" evidence="1">
    <location>
        <begin position="146"/>
        <end position="160"/>
    </location>
</feature>
<dbReference type="SUPFAM" id="SSF51261">
    <property type="entry name" value="Duplicated hybrid motif"/>
    <property type="match status" value="1"/>
</dbReference>
<sequence>MVLSEHEELDDDVEAEEIEGSVELDEHEGSQTPPSDQPATSRSTMVSPPNRPRTIAPVRPQQEKSQQPTSARGATAPQPTAPSSTSADANSAAAPIAQTSPTGARAQATGAKAASATAPKAAASHGRPGGSAPGKRSAISGAANRAADKLVKSKPEDEGTRGGAAKQALKDAAVGAAEGAATKGGVPGAALGALKGLGGTFTNNKVFRNSVLMVLAVLIGAMPMALGIGLLMLTSIGSGGADEGVHTSKVASVNASEVSGNSIGGVQHALSFTGSSAPWTIVLAANERIGNDEDKQAEELERLKERGPVEYSNEAPVEAPENAAETPPSDEVDAVSQAVSRAADHYDTVKSDRDRQSAKDSKQVFGWDLYSFSKILSWADPSGAYSNVAAGAVAANQSEGRARAIYDPDDGGSEALFNKHRATKTLYVNALKEAGVSGSNAEKIFDQALEWELGTIGCASDAKPASNGTQPGSNASGDWLKPGTEKHAVAQQIFDILTKEYGVSGAFAAGVLGNIEQESGFNVEVTNSIGAKGLFQFLPASKAEPWMTGGSWSIENQIAAMWGLEFKNKAVWPYVQRNAPGTFDSMEDWLSSDDPVAAGKAFLLGYERPGDHEAMADKRAENARAADTAFNSSKVKADPKKWKFADGTGGQGDSSETATASVTKCADEEASSTWLADGSCNPKNDATGWFWPSDQFSINQGYHDGYALDMGSAPGGAKCSPYDGVVVYSGDDTPISPYWAGCPAPWHGNNVAVIVKHEYQGKVIYSAHSHLTKGTTAPVGSKVKAGQQIASAGMSGCTTGPHAHFALSTSPTSIPQNIDPYQYIPRP</sequence>
<dbReference type="EMBL" id="SNYA01000009">
    <property type="protein sequence ID" value="TDP89536.1"/>
    <property type="molecule type" value="Genomic_DNA"/>
</dbReference>
<dbReference type="Pfam" id="PF18013">
    <property type="entry name" value="Phage_lysozyme2"/>
    <property type="match status" value="1"/>
</dbReference>
<feature type="region of interest" description="Disordered" evidence="1">
    <location>
        <begin position="1"/>
        <end position="165"/>
    </location>
</feature>
<keyword evidence="2" id="KW-0472">Membrane</keyword>